<keyword evidence="3" id="KW-0150">Chloroplast</keyword>
<dbReference type="Pfam" id="PF04483">
    <property type="entry name" value="DUF565"/>
    <property type="match status" value="1"/>
</dbReference>
<keyword evidence="2" id="KW-0472">Membrane</keyword>
<dbReference type="EMBL" id="KY819064">
    <property type="protein sequence ID" value="ARO74218.1"/>
    <property type="molecule type" value="Genomic_DNA"/>
</dbReference>
<evidence type="ECO:0008006" key="4">
    <source>
        <dbReference type="Google" id="ProtNLM"/>
    </source>
</evidence>
<keyword evidence="3" id="KW-0934">Plastid</keyword>
<keyword evidence="2" id="KW-0812">Transmembrane</keyword>
<comment type="similarity">
    <text evidence="1">Belongs to the ycf20 family.</text>
</comment>
<accession>A0A2P0QIZ4</accession>
<keyword evidence="2" id="KW-1133">Transmembrane helix</keyword>
<dbReference type="InterPro" id="IPR007572">
    <property type="entry name" value="Uncharacterised_Ycf20"/>
</dbReference>
<reference evidence="3" key="1">
    <citation type="submission" date="2017-03" db="EMBL/GenBank/DDBJ databases">
        <title>Chloroplast genome evolution in siphonous green algae.</title>
        <authorList>
            <person name="Cremen M.C."/>
            <person name="Marcelino V.R."/>
            <person name="Verbruggen H."/>
        </authorList>
    </citation>
    <scope>NUCLEOTIDE SEQUENCE</scope>
</reference>
<name>A0A2P0QIZ4_CHLFS</name>
<evidence type="ECO:0000313" key="3">
    <source>
        <dbReference type="EMBL" id="ARO74218.1"/>
    </source>
</evidence>
<dbReference type="RefSeq" id="YP_009472563.1">
    <property type="nucleotide sequence ID" value="NC_037364.1"/>
</dbReference>
<dbReference type="AlphaFoldDB" id="A0A2P0QIZ4"/>
<evidence type="ECO:0000256" key="2">
    <source>
        <dbReference type="SAM" id="Phobius"/>
    </source>
</evidence>
<gene>
    <name evidence="3" type="primary">ycf20</name>
</gene>
<sequence>MSLVKQKNFIFMPICCFCFGFLIGNLFGIFLSFLGNQFIWTGTILLVILISFEILNFLIYNTNKKFINKIFKNLQFGIFLGFFIDAFKVGS</sequence>
<geneLocation type="chloroplast" evidence="3"/>
<dbReference type="GeneID" id="36489634"/>
<organism evidence="3">
    <name type="scientific">Chlorodesmis fastigiata</name>
    <name type="common">Turtle weed</name>
    <name type="synonym">Vaucheria fastigiata</name>
    <dbReference type="NCBI Taxonomy" id="189431"/>
    <lineage>
        <taxon>Eukaryota</taxon>
        <taxon>Viridiplantae</taxon>
        <taxon>Chlorophyta</taxon>
        <taxon>core chlorophytes</taxon>
        <taxon>Ulvophyceae</taxon>
        <taxon>TCBD clade</taxon>
        <taxon>Bryopsidales</taxon>
        <taxon>Halimedineae</taxon>
        <taxon>Halimedaceae</taxon>
        <taxon>Udoteae</taxon>
        <taxon>Chlorodesmis</taxon>
    </lineage>
</organism>
<feature type="transmembrane region" description="Helical" evidence="2">
    <location>
        <begin position="38"/>
        <end position="58"/>
    </location>
</feature>
<feature type="transmembrane region" description="Helical" evidence="2">
    <location>
        <begin position="9"/>
        <end position="32"/>
    </location>
</feature>
<evidence type="ECO:0000256" key="1">
    <source>
        <dbReference type="ARBA" id="ARBA00009846"/>
    </source>
</evidence>
<proteinExistence type="inferred from homology"/>
<protein>
    <recommendedName>
        <fullName evidence="4">Ycf20</fullName>
    </recommendedName>
</protein>